<accession>A0A4Y8ADN0</accession>
<dbReference type="EMBL" id="JACIEG010000005">
    <property type="protein sequence ID" value="MBB3970357.1"/>
    <property type="molecule type" value="Genomic_DNA"/>
</dbReference>
<keyword evidence="5" id="KW-1185">Reference proteome</keyword>
<gene>
    <name evidence="3" type="ORF">E2R65_09920</name>
    <name evidence="2" type="ORF">GGR35_002973</name>
</gene>
<evidence type="ECO:0000256" key="1">
    <source>
        <dbReference type="SAM" id="SignalP"/>
    </source>
</evidence>
<evidence type="ECO:0000313" key="5">
    <source>
        <dbReference type="Proteomes" id="UP000583101"/>
    </source>
</evidence>
<dbReference type="Proteomes" id="UP000583101">
    <property type="component" value="Unassembled WGS sequence"/>
</dbReference>
<sequence length="266" mass="29645">MKGILLAFCLTAMAFFAYAQELYVNTEPASNMAARSLGIRLENQGFSMDGAFKNRTTLEAMYGATGKLMLHGAAYTSNFYQNNQRFEGGSFYAKYRLLSIDSVQTHFRAAIFGKAAVSRNPYRLQEITLEGDNSGLQGGLIVTQLLHKVAFSASAGYLRGLDSDNPKGTITGAKDALAYTLSAGYLLLPKQYKSYNQVNLNLYAELLGKTNPGYGQSYLDVAPAVQFIFNSVCRLDFSYRTPLYNNMLRNSANMYLIRFEYNFFNL</sequence>
<feature type="chain" id="PRO_5044616496" description="DUF481 domain-containing protein" evidence="1">
    <location>
        <begin position="20"/>
        <end position="266"/>
    </location>
</feature>
<dbReference type="Proteomes" id="UP000297248">
    <property type="component" value="Unassembled WGS sequence"/>
</dbReference>
<dbReference type="RefSeq" id="WP_134336335.1">
    <property type="nucleotide sequence ID" value="NZ_BMCZ01000003.1"/>
</dbReference>
<reference evidence="3 4" key="1">
    <citation type="journal article" date="2016" name="Int. J. Syst. Evol. Microbiol.">
        <title>Proposal of Mucilaginibacter phyllosphaerae sp. nov. isolated from the phyllosphere of Galium album.</title>
        <authorList>
            <person name="Aydogan E.L."/>
            <person name="Busse H.J."/>
            <person name="Moser G."/>
            <person name="Muller C."/>
            <person name="Kampfer P."/>
            <person name="Glaeser S.P."/>
        </authorList>
    </citation>
    <scope>NUCLEOTIDE SEQUENCE [LARGE SCALE GENOMIC DNA]</scope>
    <source>
        <strain evidence="3 4">PP-F2FG21</strain>
    </source>
</reference>
<dbReference type="EMBL" id="SNQG01000003">
    <property type="protein sequence ID" value="TEW66726.1"/>
    <property type="molecule type" value="Genomic_DNA"/>
</dbReference>
<evidence type="ECO:0008006" key="6">
    <source>
        <dbReference type="Google" id="ProtNLM"/>
    </source>
</evidence>
<dbReference type="OrthoDB" id="649238at2"/>
<feature type="signal peptide" evidence="1">
    <location>
        <begin position="1"/>
        <end position="19"/>
    </location>
</feature>
<evidence type="ECO:0000313" key="3">
    <source>
        <dbReference type="EMBL" id="TEW66726.1"/>
    </source>
</evidence>
<keyword evidence="1" id="KW-0732">Signal</keyword>
<comment type="caution">
    <text evidence="3">The sequence shown here is derived from an EMBL/GenBank/DDBJ whole genome shotgun (WGS) entry which is preliminary data.</text>
</comment>
<evidence type="ECO:0000313" key="2">
    <source>
        <dbReference type="EMBL" id="MBB3970357.1"/>
    </source>
</evidence>
<dbReference type="AlphaFoldDB" id="A0A4Y8ADN0"/>
<evidence type="ECO:0000313" key="4">
    <source>
        <dbReference type="Proteomes" id="UP000297248"/>
    </source>
</evidence>
<protein>
    <recommendedName>
        <fullName evidence="6">DUF481 domain-containing protein</fullName>
    </recommendedName>
</protein>
<name>A0A4Y8ADN0_9SPHI</name>
<reference evidence="2 5" key="3">
    <citation type="submission" date="2020-08" db="EMBL/GenBank/DDBJ databases">
        <title>Genomic Encyclopedia of Type Strains, Phase IV (KMG-IV): sequencing the most valuable type-strain genomes for metagenomic binning, comparative biology and taxonomic classification.</title>
        <authorList>
            <person name="Goeker M."/>
        </authorList>
    </citation>
    <scope>NUCLEOTIDE SEQUENCE [LARGE SCALE GENOMIC DNA]</scope>
    <source>
        <strain evidence="2 5">DSM 100995</strain>
    </source>
</reference>
<reference evidence="3" key="2">
    <citation type="submission" date="2019-03" db="EMBL/GenBank/DDBJ databases">
        <authorList>
            <person name="Yan Y.-Q."/>
            <person name="Du Z.-J."/>
        </authorList>
    </citation>
    <scope>NUCLEOTIDE SEQUENCE</scope>
    <source>
        <strain evidence="3">PP-F2FG21</strain>
    </source>
</reference>
<proteinExistence type="predicted"/>
<organism evidence="3 4">
    <name type="scientific">Mucilaginibacter phyllosphaerae</name>
    <dbReference type="NCBI Taxonomy" id="1812349"/>
    <lineage>
        <taxon>Bacteria</taxon>
        <taxon>Pseudomonadati</taxon>
        <taxon>Bacteroidota</taxon>
        <taxon>Sphingobacteriia</taxon>
        <taxon>Sphingobacteriales</taxon>
        <taxon>Sphingobacteriaceae</taxon>
        <taxon>Mucilaginibacter</taxon>
    </lineage>
</organism>